<dbReference type="InterPro" id="IPR000182">
    <property type="entry name" value="GNAT_dom"/>
</dbReference>
<dbReference type="KEGG" id="aht:ANTHELSMS3_02804"/>
<dbReference type="CDD" id="cd04301">
    <property type="entry name" value="NAT_SF"/>
    <property type="match status" value="1"/>
</dbReference>
<dbReference type="SUPFAM" id="SSF55729">
    <property type="entry name" value="Acyl-CoA N-acyltransferases (Nat)"/>
    <property type="match status" value="1"/>
</dbReference>
<evidence type="ECO:0000259" key="1">
    <source>
        <dbReference type="PROSITE" id="PS51186"/>
    </source>
</evidence>
<dbReference type="EMBL" id="CP022540">
    <property type="protein sequence ID" value="ASP21459.1"/>
    <property type="molecule type" value="Genomic_DNA"/>
</dbReference>
<sequence>MTLFRPITRTNLRALCALEIHPAQRDFVAPAAVTIAQQAYEPGSTILSIWDGDTPIGLMSMIHFGLPEAAPDPDSGIDSNMFYLWRLLIDRQHQGKGHGQTALRHFLDLARASGQSRASLSVVDGPGSALPLYERYGFTRTGHIAQGEALMARVL</sequence>
<keyword evidence="3" id="KW-1185">Reference proteome</keyword>
<dbReference type="RefSeq" id="WP_094035371.1">
    <property type="nucleotide sequence ID" value="NZ_CP022540.1"/>
</dbReference>
<evidence type="ECO:0000313" key="2">
    <source>
        <dbReference type="EMBL" id="ASP21459.1"/>
    </source>
</evidence>
<feature type="domain" description="N-acetyltransferase" evidence="1">
    <location>
        <begin position="2"/>
        <end position="155"/>
    </location>
</feature>
<name>A0A222E5G1_9RHOB</name>
<organism evidence="2 3">
    <name type="scientific">Antarctobacter heliothermus</name>
    <dbReference type="NCBI Taxonomy" id="74033"/>
    <lineage>
        <taxon>Bacteria</taxon>
        <taxon>Pseudomonadati</taxon>
        <taxon>Pseudomonadota</taxon>
        <taxon>Alphaproteobacteria</taxon>
        <taxon>Rhodobacterales</taxon>
        <taxon>Roseobacteraceae</taxon>
        <taxon>Antarctobacter</taxon>
    </lineage>
</organism>
<evidence type="ECO:0000313" key="3">
    <source>
        <dbReference type="Proteomes" id="UP000203589"/>
    </source>
</evidence>
<proteinExistence type="predicted"/>
<dbReference type="Proteomes" id="UP000203589">
    <property type="component" value="Chromosome"/>
</dbReference>
<dbReference type="AlphaFoldDB" id="A0A222E5G1"/>
<protein>
    <submittedName>
        <fullName evidence="2">Spermine/spermidine acetyltransferase</fullName>
        <ecNumber evidence="2">2.3.1.57</ecNumber>
    </submittedName>
</protein>
<keyword evidence="2" id="KW-0012">Acyltransferase</keyword>
<dbReference type="OrthoDB" id="9127144at2"/>
<reference evidence="2 3" key="1">
    <citation type="submission" date="2017-07" db="EMBL/GenBank/DDBJ databases">
        <title>Genome Sequence of Antarctobacter heliothermus Strain SMS3 Isolated from a culture of the Diatom Skeletonema marinoi.</title>
        <authorList>
            <person name="Topel M."/>
            <person name="Pinder M.I.M."/>
            <person name="Johansson O.N."/>
            <person name="Kourtchenko O."/>
            <person name="Godhe A."/>
            <person name="Clarke A.K."/>
        </authorList>
    </citation>
    <scope>NUCLEOTIDE SEQUENCE [LARGE SCALE GENOMIC DNA]</scope>
    <source>
        <strain evidence="2 3">SMS3</strain>
    </source>
</reference>
<dbReference type="GO" id="GO:0004145">
    <property type="term" value="F:diamine N-acetyltransferase activity"/>
    <property type="evidence" value="ECO:0007669"/>
    <property type="project" value="UniProtKB-EC"/>
</dbReference>
<gene>
    <name evidence="2" type="primary">bltD</name>
    <name evidence="2" type="ORF">ANTHELSMS3_02804</name>
</gene>
<dbReference type="Gene3D" id="3.40.630.30">
    <property type="match status" value="1"/>
</dbReference>
<keyword evidence="2" id="KW-0808">Transferase</keyword>
<accession>A0A222E5G1</accession>
<dbReference type="PROSITE" id="PS51186">
    <property type="entry name" value="GNAT"/>
    <property type="match status" value="1"/>
</dbReference>
<dbReference type="InterPro" id="IPR016181">
    <property type="entry name" value="Acyl_CoA_acyltransferase"/>
</dbReference>
<dbReference type="Pfam" id="PF00583">
    <property type="entry name" value="Acetyltransf_1"/>
    <property type="match status" value="1"/>
</dbReference>
<dbReference type="EC" id="2.3.1.57" evidence="2"/>